<accession>A0A6I9WX55</accession>
<protein>
    <submittedName>
        <fullName evidence="2">Uncharacterized protein LOC105426794</fullName>
    </submittedName>
</protein>
<dbReference type="Proteomes" id="UP000504615">
    <property type="component" value="Unplaced"/>
</dbReference>
<dbReference type="KEGG" id="pbar:105426794"/>
<evidence type="ECO:0000313" key="2">
    <source>
        <dbReference type="RefSeq" id="XP_011636487.1"/>
    </source>
</evidence>
<dbReference type="RefSeq" id="XP_011636487.1">
    <property type="nucleotide sequence ID" value="XM_011638185.1"/>
</dbReference>
<proteinExistence type="predicted"/>
<dbReference type="AlphaFoldDB" id="A0A6I9WX55"/>
<dbReference type="GeneID" id="105426794"/>
<gene>
    <name evidence="2" type="primary">LOC105426794</name>
</gene>
<sequence>MNYNLHDEYIHKLKAAVNNVLNTELSKTEVARLYNIKRCYINAALQEFAQSSKAIDEWQPKPRNLFTNEVFDQLIQQLFNSSCCTCTSCVTHHLEKMAYDWIQETREVCPKSWQEKRAAIGFASIFERKIKIKISELFHSSKCVSDSSISQLANQSQSSLLDVKNISQVPQNIEDIDKSDKYKRESKATIRKRTWKETTDFKVPSTTLKEKFSKFAKSTKISKSNNLESPNNSRLFKDSISQSPQNIKKEMYIKDTSNNAEDKIKSEEYHRTLIAALVDVNCGQKTVKEAADYYGISEKTLHIELLEFVK</sequence>
<organism evidence="1 2">
    <name type="scientific">Pogonomyrmex barbatus</name>
    <name type="common">red harvester ant</name>
    <dbReference type="NCBI Taxonomy" id="144034"/>
    <lineage>
        <taxon>Eukaryota</taxon>
        <taxon>Metazoa</taxon>
        <taxon>Ecdysozoa</taxon>
        <taxon>Arthropoda</taxon>
        <taxon>Hexapoda</taxon>
        <taxon>Insecta</taxon>
        <taxon>Pterygota</taxon>
        <taxon>Neoptera</taxon>
        <taxon>Endopterygota</taxon>
        <taxon>Hymenoptera</taxon>
        <taxon>Apocrita</taxon>
        <taxon>Aculeata</taxon>
        <taxon>Formicoidea</taxon>
        <taxon>Formicidae</taxon>
        <taxon>Myrmicinae</taxon>
        <taxon>Pogonomyrmex</taxon>
    </lineage>
</organism>
<name>A0A6I9WX55_9HYME</name>
<keyword evidence="1" id="KW-1185">Reference proteome</keyword>
<reference evidence="2" key="1">
    <citation type="submission" date="2025-08" db="UniProtKB">
        <authorList>
            <consortium name="RefSeq"/>
        </authorList>
    </citation>
    <scope>IDENTIFICATION</scope>
</reference>
<evidence type="ECO:0000313" key="1">
    <source>
        <dbReference type="Proteomes" id="UP000504615"/>
    </source>
</evidence>